<keyword evidence="4" id="KW-1185">Reference proteome</keyword>
<sequence>MHQHDPAISQLFTELRCLTAVVQQQSIVSNDLKQSNEELSVLLQATEEEIAALRKDIEARNLKCAHKGGLNDYPSLKKVIHTLFTDLCGVDHTLERGEHALALGKIEKLPNGQPFNQTEDGCKMENEKTLHDDPNTTGMIDNADYHESFIAECSKVYFRNIHKQVLERNDLEKMMEAEEHLVNGHHCGQCAGVCKVRHKAALIYQAANLAADKADDETDLGPESGDAAPGNV</sequence>
<organism evidence="3 4">
    <name type="scientific">Paxillus involutus ATCC 200175</name>
    <dbReference type="NCBI Taxonomy" id="664439"/>
    <lineage>
        <taxon>Eukaryota</taxon>
        <taxon>Fungi</taxon>
        <taxon>Dikarya</taxon>
        <taxon>Basidiomycota</taxon>
        <taxon>Agaricomycotina</taxon>
        <taxon>Agaricomycetes</taxon>
        <taxon>Agaricomycetidae</taxon>
        <taxon>Boletales</taxon>
        <taxon>Paxilineae</taxon>
        <taxon>Paxillaceae</taxon>
        <taxon>Paxillus</taxon>
    </lineage>
</organism>
<name>A0A0C9TTS0_PAXIN</name>
<evidence type="ECO:0000256" key="2">
    <source>
        <dbReference type="SAM" id="MobiDB-lite"/>
    </source>
</evidence>
<reference evidence="3 4" key="1">
    <citation type="submission" date="2014-06" db="EMBL/GenBank/DDBJ databases">
        <authorList>
            <consortium name="DOE Joint Genome Institute"/>
            <person name="Kuo A."/>
            <person name="Kohler A."/>
            <person name="Nagy L.G."/>
            <person name="Floudas D."/>
            <person name="Copeland A."/>
            <person name="Barry K.W."/>
            <person name="Cichocki N."/>
            <person name="Veneault-Fourrey C."/>
            <person name="LaButti K."/>
            <person name="Lindquist E.A."/>
            <person name="Lipzen A."/>
            <person name="Lundell T."/>
            <person name="Morin E."/>
            <person name="Murat C."/>
            <person name="Sun H."/>
            <person name="Tunlid A."/>
            <person name="Henrissat B."/>
            <person name="Grigoriev I.V."/>
            <person name="Hibbett D.S."/>
            <person name="Martin F."/>
            <person name="Nordberg H.P."/>
            <person name="Cantor M.N."/>
            <person name="Hua S.X."/>
        </authorList>
    </citation>
    <scope>NUCLEOTIDE SEQUENCE [LARGE SCALE GENOMIC DNA]</scope>
    <source>
        <strain evidence="3 4">ATCC 200175</strain>
    </source>
</reference>
<evidence type="ECO:0000313" key="4">
    <source>
        <dbReference type="Proteomes" id="UP000053647"/>
    </source>
</evidence>
<evidence type="ECO:0000256" key="1">
    <source>
        <dbReference type="SAM" id="Coils"/>
    </source>
</evidence>
<protein>
    <submittedName>
        <fullName evidence="3">Uncharacterized protein</fullName>
    </submittedName>
</protein>
<dbReference type="Proteomes" id="UP000053647">
    <property type="component" value="Unassembled WGS sequence"/>
</dbReference>
<keyword evidence="1" id="KW-0175">Coiled coil</keyword>
<dbReference type="EMBL" id="KN819402">
    <property type="protein sequence ID" value="KIJ10596.1"/>
    <property type="molecule type" value="Genomic_DNA"/>
</dbReference>
<evidence type="ECO:0000313" key="3">
    <source>
        <dbReference type="EMBL" id="KIJ10596.1"/>
    </source>
</evidence>
<feature type="region of interest" description="Disordered" evidence="2">
    <location>
        <begin position="212"/>
        <end position="232"/>
    </location>
</feature>
<gene>
    <name evidence="3" type="ORF">PAXINDRAFT_16431</name>
</gene>
<dbReference type="AlphaFoldDB" id="A0A0C9TTS0"/>
<proteinExistence type="predicted"/>
<dbReference type="HOGENOM" id="CLU_1195210_0_0_1"/>
<reference evidence="4" key="2">
    <citation type="submission" date="2015-01" db="EMBL/GenBank/DDBJ databases">
        <title>Evolutionary Origins and Diversification of the Mycorrhizal Mutualists.</title>
        <authorList>
            <consortium name="DOE Joint Genome Institute"/>
            <consortium name="Mycorrhizal Genomics Consortium"/>
            <person name="Kohler A."/>
            <person name="Kuo A."/>
            <person name="Nagy L.G."/>
            <person name="Floudas D."/>
            <person name="Copeland A."/>
            <person name="Barry K.W."/>
            <person name="Cichocki N."/>
            <person name="Veneault-Fourrey C."/>
            <person name="LaButti K."/>
            <person name="Lindquist E.A."/>
            <person name="Lipzen A."/>
            <person name="Lundell T."/>
            <person name="Morin E."/>
            <person name="Murat C."/>
            <person name="Riley R."/>
            <person name="Ohm R."/>
            <person name="Sun H."/>
            <person name="Tunlid A."/>
            <person name="Henrissat B."/>
            <person name="Grigoriev I.V."/>
            <person name="Hibbett D.S."/>
            <person name="Martin F."/>
        </authorList>
    </citation>
    <scope>NUCLEOTIDE SEQUENCE [LARGE SCALE GENOMIC DNA]</scope>
    <source>
        <strain evidence="4">ATCC 200175</strain>
    </source>
</reference>
<feature type="coiled-coil region" evidence="1">
    <location>
        <begin position="29"/>
        <end position="63"/>
    </location>
</feature>
<dbReference type="OrthoDB" id="2639558at2759"/>
<accession>A0A0C9TTS0</accession>